<organism evidence="4">
    <name type="scientific">Fagus sylvatica</name>
    <name type="common">Beechnut</name>
    <dbReference type="NCBI Taxonomy" id="28930"/>
    <lineage>
        <taxon>Eukaryota</taxon>
        <taxon>Viridiplantae</taxon>
        <taxon>Streptophyta</taxon>
        <taxon>Embryophyta</taxon>
        <taxon>Tracheophyta</taxon>
        <taxon>Spermatophyta</taxon>
        <taxon>Magnoliopsida</taxon>
        <taxon>eudicotyledons</taxon>
        <taxon>Gunneridae</taxon>
        <taxon>Pentapetalae</taxon>
        <taxon>rosids</taxon>
        <taxon>fabids</taxon>
        <taxon>Fagales</taxon>
        <taxon>Fagaceae</taxon>
        <taxon>Fagus</taxon>
    </lineage>
</organism>
<dbReference type="InterPro" id="IPR011009">
    <property type="entry name" value="Kinase-like_dom_sf"/>
</dbReference>
<sequence>MLGWVRVRDYFFNKKKRERAFLENGSMLLEKLIVSCNGNIGKSIPIRTFSYQELRRFKICELNEGIHMWYKGFFEGQIFLIKSYFGLKPFAKYVINELAISAQMGAHSNVLRPVGCCLETPTLILVYEFAAKGILANRIYASRVSQYQQPMAWASRLKIARQIAHAISYLHTAFSRPVIHLDIRMENIFLDEHDVPKLFNFLFSRSIPEGETDVNVYEGIHHQRLTSPEVIATGRGTEKTDVYHFGVLLLELDSGESIEAEVSATLQDLVILAGEGGVTASFNSGESIEAEDSATLQDLVILAGEGGVTASFIQQKKAVLDLVGTCMGEDPETRPTMIDVTKELKRIEGFVP</sequence>
<dbReference type="Gene3D" id="1.10.510.10">
    <property type="entry name" value="Transferase(Phosphotransferase) domain 1"/>
    <property type="match status" value="1"/>
</dbReference>
<evidence type="ECO:0000256" key="2">
    <source>
        <dbReference type="ARBA" id="ARBA00022840"/>
    </source>
</evidence>
<keyword evidence="1" id="KW-0547">Nucleotide-binding</keyword>
<dbReference type="GO" id="GO:0004674">
    <property type="term" value="F:protein serine/threonine kinase activity"/>
    <property type="evidence" value="ECO:0007669"/>
    <property type="project" value="TreeGrafter"/>
</dbReference>
<keyword evidence="2" id="KW-0067">ATP-binding</keyword>
<feature type="domain" description="Protein kinase" evidence="3">
    <location>
        <begin position="29"/>
        <end position="351"/>
    </location>
</feature>
<dbReference type="Pfam" id="PF07714">
    <property type="entry name" value="PK_Tyr_Ser-Thr"/>
    <property type="match status" value="1"/>
</dbReference>
<dbReference type="PANTHER" id="PTHR27005:SF543">
    <property type="entry name" value="NON-FUNCTIONAL PSEUDOKINASE ZED1-LIKE"/>
    <property type="match status" value="1"/>
</dbReference>
<evidence type="ECO:0000256" key="1">
    <source>
        <dbReference type="ARBA" id="ARBA00022741"/>
    </source>
</evidence>
<dbReference type="PROSITE" id="PS00109">
    <property type="entry name" value="PROTEIN_KINASE_TYR"/>
    <property type="match status" value="1"/>
</dbReference>
<dbReference type="PANTHER" id="PTHR27005">
    <property type="entry name" value="WALL-ASSOCIATED RECEPTOR KINASE-LIKE 21"/>
    <property type="match status" value="1"/>
</dbReference>
<dbReference type="AlphaFoldDB" id="A0A2N9ITS4"/>
<proteinExistence type="predicted"/>
<dbReference type="PROSITE" id="PS50011">
    <property type="entry name" value="PROTEIN_KINASE_DOM"/>
    <property type="match status" value="1"/>
</dbReference>
<dbReference type="GO" id="GO:0005524">
    <property type="term" value="F:ATP binding"/>
    <property type="evidence" value="ECO:0007669"/>
    <property type="project" value="UniProtKB-KW"/>
</dbReference>
<dbReference type="GO" id="GO:0005886">
    <property type="term" value="C:plasma membrane"/>
    <property type="evidence" value="ECO:0007669"/>
    <property type="project" value="TreeGrafter"/>
</dbReference>
<dbReference type="Gene3D" id="3.30.200.20">
    <property type="entry name" value="Phosphorylase Kinase, domain 1"/>
    <property type="match status" value="1"/>
</dbReference>
<evidence type="ECO:0000313" key="4">
    <source>
        <dbReference type="EMBL" id="SPD27411.1"/>
    </source>
</evidence>
<reference evidence="4" key="1">
    <citation type="submission" date="2018-02" db="EMBL/GenBank/DDBJ databases">
        <authorList>
            <person name="Cohen D.B."/>
            <person name="Kent A.D."/>
        </authorList>
    </citation>
    <scope>NUCLEOTIDE SEQUENCE</scope>
</reference>
<dbReference type="SUPFAM" id="SSF56112">
    <property type="entry name" value="Protein kinase-like (PK-like)"/>
    <property type="match status" value="1"/>
</dbReference>
<dbReference type="GO" id="GO:0007166">
    <property type="term" value="P:cell surface receptor signaling pathway"/>
    <property type="evidence" value="ECO:0007669"/>
    <property type="project" value="InterPro"/>
</dbReference>
<dbReference type="InterPro" id="IPR045274">
    <property type="entry name" value="WAK-like"/>
</dbReference>
<protein>
    <recommendedName>
        <fullName evidence="3">Protein kinase domain-containing protein</fullName>
    </recommendedName>
</protein>
<dbReference type="EMBL" id="OIVN01006192">
    <property type="protein sequence ID" value="SPD27411.1"/>
    <property type="molecule type" value="Genomic_DNA"/>
</dbReference>
<dbReference type="InterPro" id="IPR000719">
    <property type="entry name" value="Prot_kinase_dom"/>
</dbReference>
<gene>
    <name evidence="4" type="ORF">FSB_LOCUS55293</name>
</gene>
<name>A0A2N9ITS4_FAGSY</name>
<accession>A0A2N9ITS4</accession>
<evidence type="ECO:0000259" key="3">
    <source>
        <dbReference type="PROSITE" id="PS50011"/>
    </source>
</evidence>
<dbReference type="InterPro" id="IPR001245">
    <property type="entry name" value="Ser-Thr/Tyr_kinase_cat_dom"/>
</dbReference>
<dbReference type="InterPro" id="IPR008266">
    <property type="entry name" value="Tyr_kinase_AS"/>
</dbReference>